<reference evidence="2" key="1">
    <citation type="submission" date="2015-09" db="EMBL/GenBank/DDBJ databases">
        <title>De novo assembly of Pectinophora gossypiella (Pink Bollworm) gut transcriptome.</title>
        <authorList>
            <person name="Tassone E.E."/>
        </authorList>
    </citation>
    <scope>NUCLEOTIDE SEQUENCE</scope>
</reference>
<dbReference type="AlphaFoldDB" id="A0A1E1VYK0"/>
<sequence length="140" mass="16393">RKVAAVQRCLNGTFQRSIGMTPFELLIGVKMRDREDDIMKLIEEECVENYFDERSELRAKAKEKIQKIQEENTKYYNKKRKQAVQYNVGDLVAIKKTQFSQGSKLYPKFLGPYEIIQKKRNDRYEVKKIGHGKGPINTTS</sequence>
<evidence type="ECO:0000313" key="2">
    <source>
        <dbReference type="EMBL" id="JAT79751.1"/>
    </source>
</evidence>
<proteinExistence type="predicted"/>
<accession>A0A1E1VYK0</accession>
<feature type="non-terminal residue" evidence="2">
    <location>
        <position position="140"/>
    </location>
</feature>
<keyword evidence="1" id="KW-0175">Coiled coil</keyword>
<gene>
    <name evidence="2" type="ORF">g.16557</name>
</gene>
<organism evidence="2">
    <name type="scientific">Pectinophora gossypiella</name>
    <name type="common">Cotton pink bollworm</name>
    <name type="synonym">Depressaria gossypiella</name>
    <dbReference type="NCBI Taxonomy" id="13191"/>
    <lineage>
        <taxon>Eukaryota</taxon>
        <taxon>Metazoa</taxon>
        <taxon>Ecdysozoa</taxon>
        <taxon>Arthropoda</taxon>
        <taxon>Hexapoda</taxon>
        <taxon>Insecta</taxon>
        <taxon>Pterygota</taxon>
        <taxon>Neoptera</taxon>
        <taxon>Endopterygota</taxon>
        <taxon>Lepidoptera</taxon>
        <taxon>Glossata</taxon>
        <taxon>Ditrysia</taxon>
        <taxon>Gelechioidea</taxon>
        <taxon>Gelechiidae</taxon>
        <taxon>Apatetrinae</taxon>
        <taxon>Pectinophora</taxon>
    </lineage>
</organism>
<name>A0A1E1VYK0_PECGO</name>
<protein>
    <submittedName>
        <fullName evidence="2">Uncharacterized protein</fullName>
    </submittedName>
</protein>
<feature type="coiled-coil region" evidence="1">
    <location>
        <begin position="47"/>
        <end position="78"/>
    </location>
</feature>
<evidence type="ECO:0000256" key="1">
    <source>
        <dbReference type="SAM" id="Coils"/>
    </source>
</evidence>
<feature type="non-terminal residue" evidence="2">
    <location>
        <position position="1"/>
    </location>
</feature>
<dbReference type="EMBL" id="GDQN01011303">
    <property type="protein sequence ID" value="JAT79751.1"/>
    <property type="molecule type" value="Transcribed_RNA"/>
</dbReference>